<gene>
    <name evidence="4" type="ORF">Daesc_001214</name>
</gene>
<dbReference type="SUPFAM" id="SSF53901">
    <property type="entry name" value="Thiolase-like"/>
    <property type="match status" value="1"/>
</dbReference>
<dbReference type="PANTHER" id="PTHR43775:SF29">
    <property type="entry name" value="ASPERFURANONE POLYKETIDE SYNTHASE AFOG-RELATED"/>
    <property type="match status" value="1"/>
</dbReference>
<dbReference type="InterPro" id="IPR050091">
    <property type="entry name" value="PKS_NRPS_Biosynth_Enz"/>
</dbReference>
<evidence type="ECO:0000313" key="5">
    <source>
        <dbReference type="Proteomes" id="UP001369815"/>
    </source>
</evidence>
<organism evidence="4 5">
    <name type="scientific">Daldinia eschscholtzii</name>
    <dbReference type="NCBI Taxonomy" id="292717"/>
    <lineage>
        <taxon>Eukaryota</taxon>
        <taxon>Fungi</taxon>
        <taxon>Dikarya</taxon>
        <taxon>Ascomycota</taxon>
        <taxon>Pezizomycotina</taxon>
        <taxon>Sordariomycetes</taxon>
        <taxon>Xylariomycetidae</taxon>
        <taxon>Xylariales</taxon>
        <taxon>Hypoxylaceae</taxon>
        <taxon>Daldinia</taxon>
    </lineage>
</organism>
<dbReference type="AlphaFoldDB" id="A0AAX6N0Y4"/>
<protein>
    <recommendedName>
        <fullName evidence="3">Beta-ketoacyl synthase-like N-terminal domain-containing protein</fullName>
    </recommendedName>
</protein>
<dbReference type="InterPro" id="IPR014030">
    <property type="entry name" value="Ketoacyl_synth_N"/>
</dbReference>
<keyword evidence="1" id="KW-0596">Phosphopantetheine</keyword>
<proteinExistence type="predicted"/>
<comment type="caution">
    <text evidence="4">The sequence shown here is derived from an EMBL/GenBank/DDBJ whole genome shotgun (WGS) entry which is preliminary data.</text>
</comment>
<evidence type="ECO:0000256" key="1">
    <source>
        <dbReference type="ARBA" id="ARBA00022450"/>
    </source>
</evidence>
<reference evidence="4 5" key="1">
    <citation type="journal article" date="2024" name="Front Chem Biol">
        <title>Unveiling the potential of Daldinia eschscholtzii MFLUCC 19-0629 through bioactivity and bioinformatics studies for enhanced sustainable agriculture production.</title>
        <authorList>
            <person name="Brooks S."/>
            <person name="Weaver J.A."/>
            <person name="Klomchit A."/>
            <person name="Alharthi S.A."/>
            <person name="Onlamun T."/>
            <person name="Nurani R."/>
            <person name="Vong T.K."/>
            <person name="Alberti F."/>
            <person name="Greco C."/>
        </authorList>
    </citation>
    <scope>NUCLEOTIDE SEQUENCE [LARGE SCALE GENOMIC DNA]</scope>
    <source>
        <strain evidence="4">MFLUCC 19-0629</strain>
    </source>
</reference>
<name>A0AAX6N0Y4_9PEZI</name>
<accession>A0AAX6N0Y4</accession>
<keyword evidence="5" id="KW-1185">Reference proteome</keyword>
<dbReference type="EMBL" id="JBANMG010000001">
    <property type="protein sequence ID" value="KAK6958414.1"/>
    <property type="molecule type" value="Genomic_DNA"/>
</dbReference>
<evidence type="ECO:0000256" key="2">
    <source>
        <dbReference type="ARBA" id="ARBA00022553"/>
    </source>
</evidence>
<dbReference type="Pfam" id="PF00109">
    <property type="entry name" value="ketoacyl-synt"/>
    <property type="match status" value="1"/>
</dbReference>
<dbReference type="Gene3D" id="3.40.47.10">
    <property type="match status" value="1"/>
</dbReference>
<evidence type="ECO:0000313" key="4">
    <source>
        <dbReference type="EMBL" id="KAK6958414.1"/>
    </source>
</evidence>
<dbReference type="Proteomes" id="UP001369815">
    <property type="component" value="Unassembled WGS sequence"/>
</dbReference>
<feature type="domain" description="Beta-ketoacyl synthase-like N-terminal" evidence="3">
    <location>
        <begin position="17"/>
        <end position="118"/>
    </location>
</feature>
<dbReference type="GO" id="GO:0044550">
    <property type="term" value="P:secondary metabolite biosynthetic process"/>
    <property type="evidence" value="ECO:0007669"/>
    <property type="project" value="TreeGrafter"/>
</dbReference>
<dbReference type="GO" id="GO:0006633">
    <property type="term" value="P:fatty acid biosynthetic process"/>
    <property type="evidence" value="ECO:0007669"/>
    <property type="project" value="TreeGrafter"/>
</dbReference>
<dbReference type="GO" id="GO:0004312">
    <property type="term" value="F:fatty acid synthase activity"/>
    <property type="evidence" value="ECO:0007669"/>
    <property type="project" value="TreeGrafter"/>
</dbReference>
<keyword evidence="2" id="KW-0597">Phosphoprotein</keyword>
<dbReference type="InterPro" id="IPR016039">
    <property type="entry name" value="Thiolase-like"/>
</dbReference>
<sequence>MPETGDTWDGELDKTIPIAIIGMSFQFPDDATSAESFWSMMMEGRCASRDFPADRLGGSALYHPDPSRGDSELGAFDAPFFSISASEAEAMDPQSRALLETTYRALENGRHHSTSLKTPYLG</sequence>
<dbReference type="PANTHER" id="PTHR43775">
    <property type="entry name" value="FATTY ACID SYNTHASE"/>
    <property type="match status" value="1"/>
</dbReference>
<evidence type="ECO:0000259" key="3">
    <source>
        <dbReference type="Pfam" id="PF00109"/>
    </source>
</evidence>